<accession>A0A5M6D3B5</accession>
<sequence>MAEINIERKKTPVWRWLLILILLALIAWAVYEFAYDKEDNDFDEVPATGMVTLVPQAPLLT</sequence>
<dbReference type="Proteomes" id="UP000323426">
    <property type="component" value="Unassembled WGS sequence"/>
</dbReference>
<keyword evidence="1" id="KW-0472">Membrane</keyword>
<protein>
    <submittedName>
        <fullName evidence="2">Uncharacterized protein</fullName>
    </submittedName>
</protein>
<dbReference type="EMBL" id="VWSF01000025">
    <property type="protein sequence ID" value="KAA5540792.1"/>
    <property type="molecule type" value="Genomic_DNA"/>
</dbReference>
<name>A0A5M6D3B5_9BACT</name>
<reference evidence="2 3" key="1">
    <citation type="submission" date="2019-09" db="EMBL/GenBank/DDBJ databases">
        <title>Genome sequence and assembly of Adhaeribacter sp.</title>
        <authorList>
            <person name="Chhetri G."/>
        </authorList>
    </citation>
    <scope>NUCLEOTIDE SEQUENCE [LARGE SCALE GENOMIC DNA]</scope>
    <source>
        <strain evidence="2 3">DK36</strain>
    </source>
</reference>
<comment type="caution">
    <text evidence="2">The sequence shown here is derived from an EMBL/GenBank/DDBJ whole genome shotgun (WGS) entry which is preliminary data.</text>
</comment>
<evidence type="ECO:0000313" key="3">
    <source>
        <dbReference type="Proteomes" id="UP000323426"/>
    </source>
</evidence>
<evidence type="ECO:0000256" key="1">
    <source>
        <dbReference type="SAM" id="Phobius"/>
    </source>
</evidence>
<keyword evidence="1" id="KW-1133">Transmembrane helix</keyword>
<keyword evidence="3" id="KW-1185">Reference proteome</keyword>
<dbReference type="RefSeq" id="WP_150092072.1">
    <property type="nucleotide sequence ID" value="NZ_VWSF01000025.1"/>
</dbReference>
<dbReference type="AlphaFoldDB" id="A0A5M6D3B5"/>
<keyword evidence="1" id="KW-0812">Transmembrane</keyword>
<evidence type="ECO:0000313" key="2">
    <source>
        <dbReference type="EMBL" id="KAA5540792.1"/>
    </source>
</evidence>
<proteinExistence type="predicted"/>
<organism evidence="2 3">
    <name type="scientific">Adhaeribacter rhizoryzae</name>
    <dbReference type="NCBI Taxonomy" id="2607907"/>
    <lineage>
        <taxon>Bacteria</taxon>
        <taxon>Pseudomonadati</taxon>
        <taxon>Bacteroidota</taxon>
        <taxon>Cytophagia</taxon>
        <taxon>Cytophagales</taxon>
        <taxon>Hymenobacteraceae</taxon>
        <taxon>Adhaeribacter</taxon>
    </lineage>
</organism>
<gene>
    <name evidence="2" type="ORF">F0145_22040</name>
</gene>
<feature type="transmembrane region" description="Helical" evidence="1">
    <location>
        <begin position="12"/>
        <end position="31"/>
    </location>
</feature>